<evidence type="ECO:0000313" key="1">
    <source>
        <dbReference type="EMBL" id="PMC51697.1"/>
    </source>
</evidence>
<dbReference type="Proteomes" id="UP000235670">
    <property type="component" value="Unassembled WGS sequence"/>
</dbReference>
<sequence length="202" mass="22548">MENLIVSIFKTESEAYQVFTELKKFKQTEKTKVAQIAVIKNEDGHITDKDRFDFENSVDDSVLKGGLIGAFVGLLAGPLGVLFGYGIGSLYGLAGGDAVEAVQEGLIDQVSQKLVSGETAIVALVQEDDEQVLNAYFNKYDTQILRWKVESVVEEIEAAAKVQADLYNKARAQMKAERKEARKEKIEEFKNNIKSKFEKLKF</sequence>
<reference evidence="1 2" key="1">
    <citation type="submission" date="2017-09" db="EMBL/GenBank/DDBJ databases">
        <title>Bacterial strain isolated from the female urinary microbiota.</title>
        <authorList>
            <person name="Thomas-White K."/>
            <person name="Kumar N."/>
            <person name="Forster S."/>
            <person name="Putonti C."/>
            <person name="Lawley T."/>
            <person name="Wolfe A.J."/>
        </authorList>
    </citation>
    <scope>NUCLEOTIDE SEQUENCE [LARGE SCALE GENOMIC DNA]</scope>
    <source>
        <strain evidence="1 2">UMB0186</strain>
    </source>
</reference>
<dbReference type="AlphaFoldDB" id="A0A2N6SCT0"/>
<dbReference type="OrthoDB" id="2220700at2"/>
<organism evidence="1 2">
    <name type="scientific">Gemella sanguinis</name>
    <dbReference type="NCBI Taxonomy" id="84135"/>
    <lineage>
        <taxon>Bacteria</taxon>
        <taxon>Bacillati</taxon>
        <taxon>Bacillota</taxon>
        <taxon>Bacilli</taxon>
        <taxon>Bacillales</taxon>
        <taxon>Gemellaceae</taxon>
        <taxon>Gemella</taxon>
    </lineage>
</organism>
<protein>
    <submittedName>
        <fullName evidence="1">DUF1269 domain-containing protein</fullName>
    </submittedName>
</protein>
<dbReference type="InterPro" id="IPR009200">
    <property type="entry name" value="DUF1269_membrane"/>
</dbReference>
<comment type="caution">
    <text evidence="1">The sequence shown here is derived from an EMBL/GenBank/DDBJ whole genome shotgun (WGS) entry which is preliminary data.</text>
</comment>
<name>A0A2N6SCT0_9BACL</name>
<proteinExistence type="predicted"/>
<dbReference type="RefSeq" id="WP_102190291.1">
    <property type="nucleotide sequence ID" value="NZ_PNGT01000012.1"/>
</dbReference>
<gene>
    <name evidence="1" type="ORF">CJ218_08660</name>
</gene>
<dbReference type="Pfam" id="PF06897">
    <property type="entry name" value="DUF1269"/>
    <property type="match status" value="1"/>
</dbReference>
<dbReference type="EMBL" id="PNGT01000012">
    <property type="protein sequence ID" value="PMC51697.1"/>
    <property type="molecule type" value="Genomic_DNA"/>
</dbReference>
<accession>A0A2N6SCT0</accession>
<evidence type="ECO:0000313" key="2">
    <source>
        <dbReference type="Proteomes" id="UP000235670"/>
    </source>
</evidence>